<evidence type="ECO:0000256" key="3">
    <source>
        <dbReference type="HAMAP-Rule" id="MF_02071"/>
    </source>
</evidence>
<gene>
    <name evidence="3" type="primary">rlpA</name>
    <name evidence="6" type="ORF">E2A64_13485</name>
</gene>
<dbReference type="InterPro" id="IPR009009">
    <property type="entry name" value="RlpA-like_DPBB"/>
</dbReference>
<comment type="caution">
    <text evidence="6">The sequence shown here is derived from an EMBL/GenBank/DDBJ whole genome shotgun (WGS) entry which is preliminary data.</text>
</comment>
<comment type="similarity">
    <text evidence="3 4">Belongs to the RlpA family.</text>
</comment>
<comment type="function">
    <text evidence="3">Lytic transglycosylase with a strong preference for naked glycan strands that lack stem peptides.</text>
</comment>
<dbReference type="PANTHER" id="PTHR34183:SF1">
    <property type="entry name" value="ENDOLYTIC PEPTIDOGLYCAN TRANSGLYCOSYLASE RLPA"/>
    <property type="match status" value="1"/>
</dbReference>
<dbReference type="PANTHER" id="PTHR34183">
    <property type="entry name" value="ENDOLYTIC PEPTIDOGLYCAN TRANSGLYCOSYLASE RLPA"/>
    <property type="match status" value="1"/>
</dbReference>
<dbReference type="EMBL" id="SMSI01000002">
    <property type="protein sequence ID" value="TDH36284.1"/>
    <property type="molecule type" value="Genomic_DNA"/>
</dbReference>
<organism evidence="6 7">
    <name type="scientific">Pseudohoeflea suaedae</name>
    <dbReference type="NCBI Taxonomy" id="877384"/>
    <lineage>
        <taxon>Bacteria</taxon>
        <taxon>Pseudomonadati</taxon>
        <taxon>Pseudomonadota</taxon>
        <taxon>Alphaproteobacteria</taxon>
        <taxon>Hyphomicrobiales</taxon>
        <taxon>Rhizobiaceae</taxon>
        <taxon>Pseudohoeflea</taxon>
    </lineage>
</organism>
<dbReference type="GO" id="GO:0071555">
    <property type="term" value="P:cell wall organization"/>
    <property type="evidence" value="ECO:0007669"/>
    <property type="project" value="UniProtKB-KW"/>
</dbReference>
<evidence type="ECO:0000313" key="7">
    <source>
        <dbReference type="Proteomes" id="UP000295131"/>
    </source>
</evidence>
<dbReference type="EC" id="4.2.2.-" evidence="3"/>
<dbReference type="AlphaFoldDB" id="A0A4R5PLV8"/>
<dbReference type="Pfam" id="PF03330">
    <property type="entry name" value="DPBB_1"/>
    <property type="match status" value="1"/>
</dbReference>
<keyword evidence="1 3" id="KW-0456">Lyase</keyword>
<dbReference type="SUPFAM" id="SSF50685">
    <property type="entry name" value="Barwin-like endoglucanases"/>
    <property type="match status" value="1"/>
</dbReference>
<keyword evidence="2 3" id="KW-0961">Cell wall biogenesis/degradation</keyword>
<evidence type="ECO:0000259" key="5">
    <source>
        <dbReference type="Pfam" id="PF03330"/>
    </source>
</evidence>
<dbReference type="GO" id="GO:0000270">
    <property type="term" value="P:peptidoglycan metabolic process"/>
    <property type="evidence" value="ECO:0007669"/>
    <property type="project" value="UniProtKB-UniRule"/>
</dbReference>
<name>A0A4R5PLV8_9HYPH</name>
<dbReference type="InterPro" id="IPR036908">
    <property type="entry name" value="RlpA-like_sf"/>
</dbReference>
<proteinExistence type="inferred from homology"/>
<keyword evidence="7" id="KW-1185">Reference proteome</keyword>
<dbReference type="InterPro" id="IPR012997">
    <property type="entry name" value="RplA"/>
</dbReference>
<evidence type="ECO:0000256" key="2">
    <source>
        <dbReference type="ARBA" id="ARBA00023316"/>
    </source>
</evidence>
<dbReference type="CDD" id="cd22268">
    <property type="entry name" value="DPBB_RlpA-like"/>
    <property type="match status" value="1"/>
</dbReference>
<evidence type="ECO:0000313" key="6">
    <source>
        <dbReference type="EMBL" id="TDH36284.1"/>
    </source>
</evidence>
<sequence length="361" mass="37844">MKLEIACGYGKPARGQTALKWDTPTRKQIGRTVVAVGLIAVFPALTGCETSSGGSKSEKAEISNVTKFSSAEYGVEASPRVTTDKVVAKGGGREFVGKPYKVRGKWYTPEEDPTYDKSGLASWYGPNFHGRKTANGEIYDQYHISAAHPTFPLPSYARVTNKKNGHSVIVRVNDRGPYAHGRIIDLSSKAADLLAMKGDGVAAVRVEYVGRAPVDGDDTNYLMASYQSPDQIAPAGSGTMLAMNGPTPSGSLPGVGEAGSAAAAATAFAEAQAAPDMPVVAVAAVPAAAPSGDLVSPAFLPAGFSLPEVGPYVEERPELMVDATSVKSSDDGFRNIGLAYRGNRVTTDVDPFSLVVTKLKK</sequence>
<dbReference type="HAMAP" id="MF_02071">
    <property type="entry name" value="RlpA"/>
    <property type="match status" value="1"/>
</dbReference>
<protein>
    <recommendedName>
        <fullName evidence="3">Endolytic peptidoglycan transglycosylase RlpA</fullName>
        <ecNumber evidence="3">4.2.2.-</ecNumber>
    </recommendedName>
</protein>
<evidence type="ECO:0000256" key="4">
    <source>
        <dbReference type="RuleBase" id="RU003495"/>
    </source>
</evidence>
<dbReference type="Proteomes" id="UP000295131">
    <property type="component" value="Unassembled WGS sequence"/>
</dbReference>
<feature type="domain" description="RlpA-like protein double-psi beta-barrel" evidence="5">
    <location>
        <begin position="118"/>
        <end position="206"/>
    </location>
</feature>
<dbReference type="OrthoDB" id="9779128at2"/>
<dbReference type="GO" id="GO:0008932">
    <property type="term" value="F:lytic endotransglycosylase activity"/>
    <property type="evidence" value="ECO:0007669"/>
    <property type="project" value="UniProtKB-UniRule"/>
</dbReference>
<dbReference type="InterPro" id="IPR034718">
    <property type="entry name" value="RlpA"/>
</dbReference>
<accession>A0A4R5PLV8</accession>
<dbReference type="NCBIfam" id="TIGR00413">
    <property type="entry name" value="rlpA"/>
    <property type="match status" value="1"/>
</dbReference>
<evidence type="ECO:0000256" key="1">
    <source>
        <dbReference type="ARBA" id="ARBA00023239"/>
    </source>
</evidence>
<reference evidence="6 7" key="1">
    <citation type="journal article" date="2013" name="Int. J. Syst. Evol. Microbiol.">
        <title>Hoeflea suaedae sp. nov., an endophytic bacterium isolated from the root of the halophyte Suaeda maritima.</title>
        <authorList>
            <person name="Chung E.J."/>
            <person name="Park J.A."/>
            <person name="Pramanik P."/>
            <person name="Bibi F."/>
            <person name="Jeon C.O."/>
            <person name="Chung Y.R."/>
        </authorList>
    </citation>
    <scope>NUCLEOTIDE SEQUENCE [LARGE SCALE GENOMIC DNA]</scope>
    <source>
        <strain evidence="6 7">YC6898</strain>
    </source>
</reference>
<dbReference type="Gene3D" id="2.40.40.10">
    <property type="entry name" value="RlpA-like domain"/>
    <property type="match status" value="1"/>
</dbReference>